<dbReference type="SUPFAM" id="SSF53335">
    <property type="entry name" value="S-adenosyl-L-methionine-dependent methyltransferases"/>
    <property type="match status" value="1"/>
</dbReference>
<dbReference type="PANTHER" id="PTHR43542">
    <property type="entry name" value="METHYLTRANSFERASE"/>
    <property type="match status" value="1"/>
</dbReference>
<evidence type="ECO:0000256" key="2">
    <source>
        <dbReference type="ARBA" id="ARBA00022679"/>
    </source>
</evidence>
<evidence type="ECO:0000313" key="4">
    <source>
        <dbReference type="Proteomes" id="UP001501126"/>
    </source>
</evidence>
<keyword evidence="4" id="KW-1185">Reference proteome</keyword>
<dbReference type="PANTHER" id="PTHR43542:SF1">
    <property type="entry name" value="METHYLTRANSFERASE"/>
    <property type="match status" value="1"/>
</dbReference>
<dbReference type="EMBL" id="BAAAFH010000007">
    <property type="protein sequence ID" value="GAA0874986.1"/>
    <property type="molecule type" value="Genomic_DNA"/>
</dbReference>
<evidence type="ECO:0000313" key="3">
    <source>
        <dbReference type="EMBL" id="GAA0874986.1"/>
    </source>
</evidence>
<reference evidence="4" key="1">
    <citation type="journal article" date="2019" name="Int. J. Syst. Evol. Microbiol.">
        <title>The Global Catalogue of Microorganisms (GCM) 10K type strain sequencing project: providing services to taxonomists for standard genome sequencing and annotation.</title>
        <authorList>
            <consortium name="The Broad Institute Genomics Platform"/>
            <consortium name="The Broad Institute Genome Sequencing Center for Infectious Disease"/>
            <person name="Wu L."/>
            <person name="Ma J."/>
        </authorList>
    </citation>
    <scope>NUCLEOTIDE SEQUENCE [LARGE SCALE GENOMIC DNA]</scope>
    <source>
        <strain evidence="4">JCM 16083</strain>
    </source>
</reference>
<keyword evidence="1" id="KW-0489">Methyltransferase</keyword>
<comment type="caution">
    <text evidence="3">The sequence shown here is derived from an EMBL/GenBank/DDBJ whole genome shotgun (WGS) entry which is preliminary data.</text>
</comment>
<dbReference type="NCBIfam" id="TIGR00095">
    <property type="entry name" value="16S rRNA (guanine(966)-N(2))-methyltransferase RsmD"/>
    <property type="match status" value="1"/>
</dbReference>
<dbReference type="InterPro" id="IPR002052">
    <property type="entry name" value="DNA_methylase_N6_adenine_CS"/>
</dbReference>
<organism evidence="3 4">
    <name type="scientific">Wandonia haliotis</name>
    <dbReference type="NCBI Taxonomy" id="574963"/>
    <lineage>
        <taxon>Bacteria</taxon>
        <taxon>Pseudomonadati</taxon>
        <taxon>Bacteroidota</taxon>
        <taxon>Flavobacteriia</taxon>
        <taxon>Flavobacteriales</taxon>
        <taxon>Crocinitomicaceae</taxon>
        <taxon>Wandonia</taxon>
    </lineage>
</organism>
<dbReference type="InterPro" id="IPR029063">
    <property type="entry name" value="SAM-dependent_MTases_sf"/>
</dbReference>
<evidence type="ECO:0000256" key="1">
    <source>
        <dbReference type="ARBA" id="ARBA00022603"/>
    </source>
</evidence>
<dbReference type="Gene3D" id="3.40.50.150">
    <property type="entry name" value="Vaccinia Virus protein VP39"/>
    <property type="match status" value="1"/>
</dbReference>
<dbReference type="PIRSF" id="PIRSF004553">
    <property type="entry name" value="CHP00095"/>
    <property type="match status" value="1"/>
</dbReference>
<protein>
    <submittedName>
        <fullName evidence="3">16S rRNA (Guanine(966)-N(2))-methyltransferase RsmD</fullName>
    </submittedName>
</protein>
<gene>
    <name evidence="3" type="primary">rsmD</name>
    <name evidence="3" type="ORF">GCM10009118_13940</name>
</gene>
<name>A0ABP3Y3S1_9FLAO</name>
<dbReference type="PROSITE" id="PS00092">
    <property type="entry name" value="N6_MTASE"/>
    <property type="match status" value="1"/>
</dbReference>
<dbReference type="RefSeq" id="WP_343785975.1">
    <property type="nucleotide sequence ID" value="NZ_BAAAFH010000007.1"/>
</dbReference>
<dbReference type="Proteomes" id="UP001501126">
    <property type="component" value="Unassembled WGS sequence"/>
</dbReference>
<dbReference type="CDD" id="cd02440">
    <property type="entry name" value="AdoMet_MTases"/>
    <property type="match status" value="1"/>
</dbReference>
<accession>A0ABP3Y3S1</accession>
<keyword evidence="2" id="KW-0808">Transferase</keyword>
<dbReference type="InterPro" id="IPR004398">
    <property type="entry name" value="RNA_MeTrfase_RsmD"/>
</dbReference>
<sequence length="180" mass="20635">MRIISGKLKGIRFSPPKSFPSRPTTDFAKEALFNIIANEFNIDNITVLDLCAGTGSISFEFASRDAISVTSVDQHGPSLNFIEKTAKKHELNQIQTRKQDLLTFLKQTEQTFDLIFADPPFAYKEYESIIQLVFERKLLNDTGLLILEHDKNNDFSNVPEFMYLRNYGGVNFSFFEYVTE</sequence>
<proteinExistence type="predicted"/>
<dbReference type="Pfam" id="PF03602">
    <property type="entry name" value="Cons_hypoth95"/>
    <property type="match status" value="1"/>
</dbReference>